<evidence type="ECO:0000313" key="1">
    <source>
        <dbReference type="EMBL" id="CAK7916658.1"/>
    </source>
</evidence>
<accession>A0ABP0EIP3</accession>
<proteinExistence type="predicted"/>
<gene>
    <name evidence="1" type="ORF">CAAN4_G04852</name>
</gene>
<dbReference type="PANTHER" id="PTHR28255">
    <property type="match status" value="1"/>
</dbReference>
<keyword evidence="2" id="KW-1185">Reference proteome</keyword>
<dbReference type="SUPFAM" id="SSF143744">
    <property type="entry name" value="GlcG-like"/>
    <property type="match status" value="1"/>
</dbReference>
<dbReference type="InterPro" id="IPR038084">
    <property type="entry name" value="PduO/GlcC-like_sf"/>
</dbReference>
<name>A0ABP0EIP3_9ASCO</name>
<evidence type="ECO:0000313" key="2">
    <source>
        <dbReference type="Proteomes" id="UP001497600"/>
    </source>
</evidence>
<sequence>MSFPFQSGDDVKLLQQEKEATLKVFNNAVAWEIGQLARQKVLAKNPNASAVIDISLLTGHKLFRAAVGSDTALDNESWVERKVNVVRRFNHSSFYHQAKLTCNNKPNTLNEAEYAIHGGSFPIRLQNSDFVIATLTVSGLKQNEDHEIVYETLKEIGNSQ</sequence>
<dbReference type="EMBL" id="OZ004259">
    <property type="protein sequence ID" value="CAK7916658.1"/>
    <property type="molecule type" value="Genomic_DNA"/>
</dbReference>
<dbReference type="Proteomes" id="UP001497600">
    <property type="component" value="Chromosome G"/>
</dbReference>
<dbReference type="InterPro" id="IPR005624">
    <property type="entry name" value="PduO/GlcC-like"/>
</dbReference>
<dbReference type="Pfam" id="PF03928">
    <property type="entry name" value="HbpS-like"/>
    <property type="match status" value="1"/>
</dbReference>
<protein>
    <submittedName>
        <fullName evidence="1">Uncharacterized protein</fullName>
    </submittedName>
</protein>
<dbReference type="PIRSF" id="PIRSF008757">
    <property type="entry name" value="UCP008757"/>
    <property type="match status" value="1"/>
</dbReference>
<dbReference type="PANTHER" id="PTHR28255:SF1">
    <property type="entry name" value="UPF0303 PROTEIN YBR137W"/>
    <property type="match status" value="1"/>
</dbReference>
<organism evidence="1 2">
    <name type="scientific">[Candida] anglica</name>
    <dbReference type="NCBI Taxonomy" id="148631"/>
    <lineage>
        <taxon>Eukaryota</taxon>
        <taxon>Fungi</taxon>
        <taxon>Dikarya</taxon>
        <taxon>Ascomycota</taxon>
        <taxon>Saccharomycotina</taxon>
        <taxon>Pichiomycetes</taxon>
        <taxon>Debaryomycetaceae</taxon>
        <taxon>Kurtzmaniella</taxon>
    </lineage>
</organism>
<reference evidence="1 2" key="1">
    <citation type="submission" date="2024-01" db="EMBL/GenBank/DDBJ databases">
        <authorList>
            <consortium name="Genoscope - CEA"/>
            <person name="William W."/>
        </authorList>
    </citation>
    <scope>NUCLEOTIDE SEQUENCE [LARGE SCALE GENOMIC DNA]</scope>
    <source>
        <strain evidence="1 2">29B2s-10</strain>
    </source>
</reference>
<dbReference type="InterPro" id="IPR010371">
    <property type="entry name" value="YBR137W-like"/>
</dbReference>
<dbReference type="Gene3D" id="3.30.450.150">
    <property type="entry name" value="Haem-degrading domain"/>
    <property type="match status" value="1"/>
</dbReference>